<dbReference type="InterPro" id="IPR027417">
    <property type="entry name" value="P-loop_NTPase"/>
</dbReference>
<dbReference type="GO" id="GO:1990077">
    <property type="term" value="C:primosome complex"/>
    <property type="evidence" value="ECO:0007669"/>
    <property type="project" value="UniProtKB-UniRule"/>
</dbReference>
<evidence type="ECO:0000313" key="15">
    <source>
        <dbReference type="Proteomes" id="UP000177939"/>
    </source>
</evidence>
<evidence type="ECO:0000256" key="10">
    <source>
        <dbReference type="ARBA" id="ARBA00023235"/>
    </source>
</evidence>
<comment type="subunit">
    <text evidence="11">Component of the replication restart primosome.</text>
</comment>
<gene>
    <name evidence="11" type="primary">priA</name>
    <name evidence="14" type="ORF">A2477_01820</name>
</gene>
<dbReference type="Pfam" id="PF17764">
    <property type="entry name" value="PriA_3primeBD"/>
    <property type="match status" value="1"/>
</dbReference>
<evidence type="ECO:0000313" key="14">
    <source>
        <dbReference type="EMBL" id="OGF39698.1"/>
    </source>
</evidence>
<feature type="domain" description="Primosomal protein N' 3' DNA-binding" evidence="12">
    <location>
        <begin position="11"/>
        <end position="103"/>
    </location>
</feature>
<dbReference type="Gene3D" id="3.40.1440.60">
    <property type="entry name" value="PriA, 3(prime) DNA-binding domain"/>
    <property type="match status" value="1"/>
</dbReference>
<comment type="function">
    <text evidence="11">Initiates the restart of stalled replication forks, which reloads the replicative helicase on sites other than the origin of replication. Recognizes and binds to abandoned replication forks and remodels them to uncover a helicase loading site. Promotes assembly of the primosome at these replication forks.</text>
</comment>
<dbReference type="PANTHER" id="PTHR30580:SF0">
    <property type="entry name" value="PRIMOSOMAL PROTEIN N"/>
    <property type="match status" value="1"/>
</dbReference>
<dbReference type="GO" id="GO:0003677">
    <property type="term" value="F:DNA binding"/>
    <property type="evidence" value="ECO:0007669"/>
    <property type="project" value="UniProtKB-UniRule"/>
</dbReference>
<sequence>MFTHVIPLTKIPLNKPQAYTYRCAEFQGEIKVGQVVQIPLYNRTAVGVIAALSETAEPNIVYKSIESIADHLPLLNERDLQLARFTSDYYYAPLGIILKHALPAMPKRKIKKVDEALEKMNAAVITSSPPPNLPLGKGEGRVLAIGTLKQRQLYYAEIIQTCVRKDKQVLFLIPELTLVPQTLDWLKQTFPDEEIIFLHGSLSKSNELIAWRKAQTNAAKIFLGTRRAVFAAFAELGHIIVDEEQDLSYKQWDMNPRFDARTVCEKKAEMYACPLTFGAAAPSVAAYAKLKNKTYALAALNKNNVAAPLTVVDMRREAHQSNYSLFSTLLLDSLRETLQAGKQAIIFVNRRGAFSFLLCRDCGFIPRCPNCNVSLVEYGSKKLACSHCSFKSDSPVVCPNCRSTRIRGFGSGVERVQDEVVKLFPDTTVARLDVGTATTLKSVREKYNDFFNKKIDILVGTGIALRLNAPALGLIAAANIDAILNFPDWRTDERSWTLIKQMKAREDVSRCIIQTYNPEHAVLQQKKNFYERELANRKRFAYPPFVKMVKLICRSDDYNFLQTEATRVAGQLLNILPQNSVLGPIEPINPKIRNFWQKRIILKLDFSLKNDIVENVLKNLSNNWSIDVDPLT</sequence>
<comment type="caution">
    <text evidence="11">As this protein does not have any detectable helicase domains, it probably does not have helicase activity.</text>
</comment>
<dbReference type="GO" id="GO:0006269">
    <property type="term" value="P:DNA replication, synthesis of primer"/>
    <property type="evidence" value="ECO:0007669"/>
    <property type="project" value="UniProtKB-KW"/>
</dbReference>
<proteinExistence type="inferred from homology"/>
<feature type="domain" description="Primosomal protein N C-terminal" evidence="13">
    <location>
        <begin position="544"/>
        <end position="630"/>
    </location>
</feature>
<dbReference type="GO" id="GO:0006310">
    <property type="term" value="P:DNA recombination"/>
    <property type="evidence" value="ECO:0007669"/>
    <property type="project" value="InterPro"/>
</dbReference>
<dbReference type="InterPro" id="IPR005259">
    <property type="entry name" value="PriA"/>
</dbReference>
<evidence type="ECO:0000256" key="9">
    <source>
        <dbReference type="ARBA" id="ARBA00023125"/>
    </source>
</evidence>
<evidence type="ECO:0000256" key="2">
    <source>
        <dbReference type="ARBA" id="ARBA00022705"/>
    </source>
</evidence>
<dbReference type="InterPro" id="IPR042115">
    <property type="entry name" value="PriA_3primeBD_sf"/>
</dbReference>
<keyword evidence="5" id="KW-0378">Hydrolase</keyword>
<feature type="binding site" evidence="11">
    <location>
        <position position="362"/>
    </location>
    <ligand>
        <name>Zn(2+)</name>
        <dbReference type="ChEBI" id="CHEBI:29105"/>
        <label>1</label>
    </ligand>
</feature>
<dbReference type="EMBL" id="MFGL01000041">
    <property type="protein sequence ID" value="OGF39698.1"/>
    <property type="molecule type" value="Genomic_DNA"/>
</dbReference>
<dbReference type="SUPFAM" id="SSF52540">
    <property type="entry name" value="P-loop containing nucleoside triphosphate hydrolases"/>
    <property type="match status" value="2"/>
</dbReference>
<evidence type="ECO:0000256" key="3">
    <source>
        <dbReference type="ARBA" id="ARBA00022723"/>
    </source>
</evidence>
<evidence type="ECO:0000256" key="7">
    <source>
        <dbReference type="ARBA" id="ARBA00022833"/>
    </source>
</evidence>
<dbReference type="GO" id="GO:0006270">
    <property type="term" value="P:DNA replication initiation"/>
    <property type="evidence" value="ECO:0007669"/>
    <property type="project" value="TreeGrafter"/>
</dbReference>
<keyword evidence="9 11" id="KW-0238">DNA-binding</keyword>
<feature type="binding site" evidence="11">
    <location>
        <position position="359"/>
    </location>
    <ligand>
        <name>Zn(2+)</name>
        <dbReference type="ChEBI" id="CHEBI:29105"/>
        <label>1</label>
    </ligand>
</feature>
<keyword evidence="2 11" id="KW-0235">DNA replication</keyword>
<evidence type="ECO:0000259" key="13">
    <source>
        <dbReference type="Pfam" id="PF18074"/>
    </source>
</evidence>
<dbReference type="PANTHER" id="PTHR30580">
    <property type="entry name" value="PRIMOSOMAL PROTEIN N"/>
    <property type="match status" value="1"/>
</dbReference>
<dbReference type="Pfam" id="PF18074">
    <property type="entry name" value="PriA_C"/>
    <property type="match status" value="1"/>
</dbReference>
<keyword evidence="7 11" id="KW-0862">Zinc</keyword>
<keyword evidence="10" id="KW-0413">Isomerase</keyword>
<evidence type="ECO:0000256" key="4">
    <source>
        <dbReference type="ARBA" id="ARBA00022741"/>
    </source>
</evidence>
<dbReference type="GO" id="GO:0043138">
    <property type="term" value="F:3'-5' DNA helicase activity"/>
    <property type="evidence" value="ECO:0007669"/>
    <property type="project" value="TreeGrafter"/>
</dbReference>
<feature type="binding site" evidence="11">
    <location>
        <position position="385"/>
    </location>
    <ligand>
        <name>Zn(2+)</name>
        <dbReference type="ChEBI" id="CHEBI:29105"/>
        <label>2</label>
    </ligand>
</feature>
<dbReference type="InterPro" id="IPR041222">
    <property type="entry name" value="PriA_3primeBD"/>
</dbReference>
<dbReference type="InterPro" id="IPR041236">
    <property type="entry name" value="PriA_C"/>
</dbReference>
<feature type="binding site" evidence="11">
    <location>
        <position position="371"/>
    </location>
    <ligand>
        <name>Zn(2+)</name>
        <dbReference type="ChEBI" id="CHEBI:29105"/>
        <label>2</label>
    </ligand>
</feature>
<name>A0A1F5TLA1_9BACT</name>
<comment type="caution">
    <text evidence="14">The sequence shown here is derived from an EMBL/GenBank/DDBJ whole genome shotgun (WGS) entry which is preliminary data.</text>
</comment>
<evidence type="ECO:0000256" key="5">
    <source>
        <dbReference type="ARBA" id="ARBA00022801"/>
    </source>
</evidence>
<dbReference type="AlphaFoldDB" id="A0A1F5TLA1"/>
<keyword evidence="1 11" id="KW-0639">Primosome</keyword>
<feature type="binding site" evidence="11">
    <location>
        <position position="368"/>
    </location>
    <ligand>
        <name>Zn(2+)</name>
        <dbReference type="ChEBI" id="CHEBI:29105"/>
        <label>2</label>
    </ligand>
</feature>
<dbReference type="GO" id="GO:0005524">
    <property type="term" value="F:ATP binding"/>
    <property type="evidence" value="ECO:0007669"/>
    <property type="project" value="UniProtKB-UniRule"/>
</dbReference>
<evidence type="ECO:0000259" key="12">
    <source>
        <dbReference type="Pfam" id="PF17764"/>
    </source>
</evidence>
<dbReference type="HAMAP" id="MF_00983">
    <property type="entry name" value="PriA"/>
    <property type="match status" value="1"/>
</dbReference>
<protein>
    <recommendedName>
        <fullName evidence="11">Probable replication restart protein PriA</fullName>
    </recommendedName>
    <alternativeName>
        <fullName evidence="11">Putative ATP-dependent DNA helicase PriA</fullName>
    </alternativeName>
</protein>
<comment type="similarity">
    <text evidence="11">Belongs to the helicase family. PriA subfamily.</text>
</comment>
<keyword evidence="3 11" id="KW-0479">Metal-binding</keyword>
<evidence type="ECO:0000256" key="6">
    <source>
        <dbReference type="ARBA" id="ARBA00022806"/>
    </source>
</evidence>
<comment type="cofactor">
    <cofactor evidence="11">
        <name>Zn(2+)</name>
        <dbReference type="ChEBI" id="CHEBI:29105"/>
    </cofactor>
    <text evidence="11">Binds 2 zinc ions per subunit.</text>
</comment>
<feature type="binding site" evidence="11">
    <location>
        <position position="401"/>
    </location>
    <ligand>
        <name>Zn(2+)</name>
        <dbReference type="ChEBI" id="CHEBI:29105"/>
        <label>1</label>
    </ligand>
</feature>
<keyword evidence="8 11" id="KW-0067">ATP-binding</keyword>
<evidence type="ECO:0000256" key="11">
    <source>
        <dbReference type="HAMAP-Rule" id="MF_00983"/>
    </source>
</evidence>
<dbReference type="Proteomes" id="UP000177939">
    <property type="component" value="Unassembled WGS sequence"/>
</dbReference>
<feature type="binding site" evidence="11">
    <location>
        <position position="388"/>
    </location>
    <ligand>
        <name>Zn(2+)</name>
        <dbReference type="ChEBI" id="CHEBI:29105"/>
        <label>2</label>
    </ligand>
</feature>
<dbReference type="GO" id="GO:0008270">
    <property type="term" value="F:zinc ion binding"/>
    <property type="evidence" value="ECO:0007669"/>
    <property type="project" value="UniProtKB-UniRule"/>
</dbReference>
<feature type="binding site" evidence="11">
    <location>
        <position position="398"/>
    </location>
    <ligand>
        <name>Zn(2+)</name>
        <dbReference type="ChEBI" id="CHEBI:29105"/>
        <label>1</label>
    </ligand>
</feature>
<accession>A0A1F5TLA1</accession>
<keyword evidence="6" id="KW-0347">Helicase</keyword>
<dbReference type="Gene3D" id="3.40.50.300">
    <property type="entry name" value="P-loop containing nucleotide triphosphate hydrolases"/>
    <property type="match status" value="2"/>
</dbReference>
<dbReference type="GO" id="GO:0016787">
    <property type="term" value="F:hydrolase activity"/>
    <property type="evidence" value="ECO:0007669"/>
    <property type="project" value="UniProtKB-KW"/>
</dbReference>
<organism evidence="14 15">
    <name type="scientific">Candidatus Falkowbacteria bacterium RIFOXYC2_FULL_47_12</name>
    <dbReference type="NCBI Taxonomy" id="1798004"/>
    <lineage>
        <taxon>Bacteria</taxon>
        <taxon>Candidatus Falkowiibacteriota</taxon>
    </lineage>
</organism>
<reference evidence="14 15" key="1">
    <citation type="journal article" date="2016" name="Nat. Commun.">
        <title>Thousands of microbial genomes shed light on interconnected biogeochemical processes in an aquifer system.</title>
        <authorList>
            <person name="Anantharaman K."/>
            <person name="Brown C.T."/>
            <person name="Hug L.A."/>
            <person name="Sharon I."/>
            <person name="Castelle C.J."/>
            <person name="Probst A.J."/>
            <person name="Thomas B.C."/>
            <person name="Singh A."/>
            <person name="Wilkins M.J."/>
            <person name="Karaoz U."/>
            <person name="Brodie E.L."/>
            <person name="Williams K.H."/>
            <person name="Hubbard S.S."/>
            <person name="Banfield J.F."/>
        </authorList>
    </citation>
    <scope>NUCLEOTIDE SEQUENCE [LARGE SCALE GENOMIC DNA]</scope>
</reference>
<dbReference type="GO" id="GO:0006302">
    <property type="term" value="P:double-strand break repair"/>
    <property type="evidence" value="ECO:0007669"/>
    <property type="project" value="InterPro"/>
</dbReference>
<keyword evidence="4 11" id="KW-0547">Nucleotide-binding</keyword>
<evidence type="ECO:0000256" key="1">
    <source>
        <dbReference type="ARBA" id="ARBA00022515"/>
    </source>
</evidence>
<dbReference type="NCBIfam" id="TIGR00595">
    <property type="entry name" value="priA"/>
    <property type="match status" value="1"/>
</dbReference>
<evidence type="ECO:0000256" key="8">
    <source>
        <dbReference type="ARBA" id="ARBA00022840"/>
    </source>
</evidence>